<keyword evidence="3" id="KW-0378">Hydrolase</keyword>
<evidence type="ECO:0000256" key="1">
    <source>
        <dbReference type="ARBA" id="ARBA00007521"/>
    </source>
</evidence>
<dbReference type="SUPFAM" id="SSF50118">
    <property type="entry name" value="Cell growth inhibitor/plasmid maintenance toxic component"/>
    <property type="match status" value="1"/>
</dbReference>
<dbReference type="Proteomes" id="UP000727962">
    <property type="component" value="Unassembled WGS sequence"/>
</dbReference>
<comment type="caution">
    <text evidence="5">The sequence shown here is derived from an EMBL/GenBank/DDBJ whole genome shotgun (WGS) entry which is preliminary data.</text>
</comment>
<dbReference type="GO" id="GO:0004521">
    <property type="term" value="F:RNA endonuclease activity"/>
    <property type="evidence" value="ECO:0007669"/>
    <property type="project" value="TreeGrafter"/>
</dbReference>
<dbReference type="Gene3D" id="2.30.30.110">
    <property type="match status" value="1"/>
</dbReference>
<dbReference type="GO" id="GO:0016787">
    <property type="term" value="F:hydrolase activity"/>
    <property type="evidence" value="ECO:0007669"/>
    <property type="project" value="UniProtKB-KW"/>
</dbReference>
<dbReference type="AlphaFoldDB" id="A0A931PV60"/>
<dbReference type="GO" id="GO:0016075">
    <property type="term" value="P:rRNA catabolic process"/>
    <property type="evidence" value="ECO:0007669"/>
    <property type="project" value="TreeGrafter"/>
</dbReference>
<evidence type="ECO:0000313" key="6">
    <source>
        <dbReference type="Proteomes" id="UP000727962"/>
    </source>
</evidence>
<keyword evidence="3" id="KW-0540">Nuclease</keyword>
<dbReference type="Pfam" id="PF02452">
    <property type="entry name" value="PemK_toxin"/>
    <property type="match status" value="1"/>
</dbReference>
<dbReference type="EMBL" id="JACOSL010000058">
    <property type="protein sequence ID" value="MBI1757287.1"/>
    <property type="molecule type" value="Genomic_DNA"/>
</dbReference>
<name>A0A931PV60_FIMGI</name>
<comment type="function">
    <text evidence="3">Toxic component of a type II toxin-antitoxin (TA) system.</text>
</comment>
<protein>
    <recommendedName>
        <fullName evidence="3">mRNA interferase</fullName>
        <ecNumber evidence="3">3.1.-.-</ecNumber>
    </recommendedName>
</protein>
<dbReference type="PIRSF" id="PIRSF033490">
    <property type="entry name" value="MazF"/>
    <property type="match status" value="1"/>
</dbReference>
<comment type="similarity">
    <text evidence="1 3">Belongs to the PemK/MazF family.</text>
</comment>
<evidence type="ECO:0000256" key="2">
    <source>
        <dbReference type="ARBA" id="ARBA00022649"/>
    </source>
</evidence>
<gene>
    <name evidence="5" type="ORF">HYR64_09305</name>
</gene>
<reference evidence="5" key="1">
    <citation type="submission" date="2020-07" db="EMBL/GenBank/DDBJ databases">
        <title>Huge and variable diversity of episymbiotic CPR bacteria and DPANN archaea in groundwater ecosystems.</title>
        <authorList>
            <person name="He C.Y."/>
            <person name="Keren R."/>
            <person name="Whittaker M."/>
            <person name="Farag I.F."/>
            <person name="Doudna J."/>
            <person name="Cate J.H.D."/>
            <person name="Banfield J.F."/>
        </authorList>
    </citation>
    <scope>NUCLEOTIDE SEQUENCE</scope>
    <source>
        <strain evidence="5">NC_groundwater_17_Pr7_B-0.1um_64_12</strain>
    </source>
</reference>
<accession>A0A931PV60</accession>
<evidence type="ECO:0000313" key="5">
    <source>
        <dbReference type="EMBL" id="MBI1757287.1"/>
    </source>
</evidence>
<organism evidence="5 6">
    <name type="scientific">Fimbriimonas ginsengisoli</name>
    <dbReference type="NCBI Taxonomy" id="1005039"/>
    <lineage>
        <taxon>Bacteria</taxon>
        <taxon>Bacillati</taxon>
        <taxon>Armatimonadota</taxon>
        <taxon>Fimbriimonadia</taxon>
        <taxon>Fimbriimonadales</taxon>
        <taxon>Fimbriimonadaceae</taxon>
        <taxon>Fimbriimonas</taxon>
    </lineage>
</organism>
<dbReference type="EC" id="3.1.-.-" evidence="3"/>
<dbReference type="GO" id="GO:0006402">
    <property type="term" value="P:mRNA catabolic process"/>
    <property type="evidence" value="ECO:0007669"/>
    <property type="project" value="TreeGrafter"/>
</dbReference>
<dbReference type="PANTHER" id="PTHR33988">
    <property type="entry name" value="ENDORIBONUCLEASE MAZF-RELATED"/>
    <property type="match status" value="1"/>
</dbReference>
<evidence type="ECO:0000256" key="4">
    <source>
        <dbReference type="SAM" id="MobiDB-lite"/>
    </source>
</evidence>
<dbReference type="InterPro" id="IPR011067">
    <property type="entry name" value="Plasmid_toxin/cell-grow_inhib"/>
</dbReference>
<feature type="region of interest" description="Disordered" evidence="4">
    <location>
        <begin position="1"/>
        <end position="23"/>
    </location>
</feature>
<keyword evidence="2" id="KW-1277">Toxin-antitoxin system</keyword>
<dbReference type="InterPro" id="IPR003477">
    <property type="entry name" value="PemK-like"/>
</dbReference>
<dbReference type="GO" id="GO:0003677">
    <property type="term" value="F:DNA binding"/>
    <property type="evidence" value="ECO:0007669"/>
    <property type="project" value="InterPro"/>
</dbReference>
<keyword evidence="3" id="KW-0255">Endonuclease</keyword>
<sequence length="113" mass="12323">MPEQGEVYDYDFGPQRDSRQEGPRPAVIVQTDLLNQVAGYGLTILVPVSTKGRNSPSHVRLEPSVENGLAAVSYAKCEQIFTVPIGGLSSRRGRLSRDQIFAVKQALRAVLAL</sequence>
<proteinExistence type="inferred from homology"/>
<evidence type="ECO:0000256" key="3">
    <source>
        <dbReference type="PIRNR" id="PIRNR033490"/>
    </source>
</evidence>